<name>A0A4S2CWU6_STEMA</name>
<reference evidence="1 2" key="1">
    <citation type="submission" date="2019-04" db="EMBL/GenBank/DDBJ databases">
        <title>Microbes associate with the intestines of laboratory mice.</title>
        <authorList>
            <person name="Navarre W."/>
            <person name="Wong E."/>
            <person name="Huang K."/>
            <person name="Tropini C."/>
            <person name="Ng K."/>
            <person name="Yu B."/>
        </authorList>
    </citation>
    <scope>NUCLEOTIDE SEQUENCE [LARGE SCALE GENOMIC DNA]</scope>
    <source>
        <strain evidence="1 2">NM62_B4-13</strain>
    </source>
</reference>
<dbReference type="EMBL" id="SRYW01000015">
    <property type="protein sequence ID" value="TGY32523.1"/>
    <property type="molecule type" value="Genomic_DNA"/>
</dbReference>
<evidence type="ECO:0000313" key="2">
    <source>
        <dbReference type="Proteomes" id="UP000306631"/>
    </source>
</evidence>
<gene>
    <name evidence="1" type="ORF">E5352_15165</name>
</gene>
<organism evidence="1 2">
    <name type="scientific">Stenotrophomonas maltophilia</name>
    <name type="common">Pseudomonas maltophilia</name>
    <name type="synonym">Xanthomonas maltophilia</name>
    <dbReference type="NCBI Taxonomy" id="40324"/>
    <lineage>
        <taxon>Bacteria</taxon>
        <taxon>Pseudomonadati</taxon>
        <taxon>Pseudomonadota</taxon>
        <taxon>Gammaproteobacteria</taxon>
        <taxon>Lysobacterales</taxon>
        <taxon>Lysobacteraceae</taxon>
        <taxon>Stenotrophomonas</taxon>
        <taxon>Stenotrophomonas maltophilia group</taxon>
    </lineage>
</organism>
<sequence length="60" mass="6547">MRALIRHWRAAVLVLLCALLAAVAGAMHWAVINETGVYMLMGALLCASQVPDAWRRGRDG</sequence>
<dbReference type="Proteomes" id="UP000306631">
    <property type="component" value="Unassembled WGS sequence"/>
</dbReference>
<dbReference type="AlphaFoldDB" id="A0A4S2CWU6"/>
<accession>A0A4S2CWU6</accession>
<protein>
    <submittedName>
        <fullName evidence="1">Uncharacterized protein</fullName>
    </submittedName>
</protein>
<dbReference type="RefSeq" id="WP_136006243.1">
    <property type="nucleotide sequence ID" value="NZ_SRYW01000015.1"/>
</dbReference>
<comment type="caution">
    <text evidence="1">The sequence shown here is derived from an EMBL/GenBank/DDBJ whole genome shotgun (WGS) entry which is preliminary data.</text>
</comment>
<dbReference type="OrthoDB" id="9936687at2"/>
<evidence type="ECO:0000313" key="1">
    <source>
        <dbReference type="EMBL" id="TGY32523.1"/>
    </source>
</evidence>
<proteinExistence type="predicted"/>